<dbReference type="GO" id="GO:0042158">
    <property type="term" value="P:lipoprotein biosynthetic process"/>
    <property type="evidence" value="ECO:0007669"/>
    <property type="project" value="InterPro"/>
</dbReference>
<dbReference type="InterPro" id="IPR001640">
    <property type="entry name" value="Lgt"/>
</dbReference>
<evidence type="ECO:0000256" key="5">
    <source>
        <dbReference type="ARBA" id="ARBA00023136"/>
    </source>
</evidence>
<keyword evidence="1" id="KW-1003">Cell membrane</keyword>
<feature type="transmembrane region" description="Helical" evidence="6">
    <location>
        <begin position="72"/>
        <end position="90"/>
    </location>
</feature>
<evidence type="ECO:0000256" key="3">
    <source>
        <dbReference type="ARBA" id="ARBA00022692"/>
    </source>
</evidence>
<keyword evidence="7" id="KW-0449">Lipoprotein</keyword>
<accession>A0A3B0UVB7</accession>
<feature type="transmembrane region" description="Helical" evidence="6">
    <location>
        <begin position="136"/>
        <end position="154"/>
    </location>
</feature>
<dbReference type="PROSITE" id="PS01311">
    <property type="entry name" value="LGT"/>
    <property type="match status" value="1"/>
</dbReference>
<feature type="transmembrane region" description="Helical" evidence="6">
    <location>
        <begin position="232"/>
        <end position="250"/>
    </location>
</feature>
<keyword evidence="3 6" id="KW-0812">Transmembrane</keyword>
<dbReference type="NCBIfam" id="TIGR00544">
    <property type="entry name" value="lgt"/>
    <property type="match status" value="1"/>
</dbReference>
<evidence type="ECO:0000256" key="1">
    <source>
        <dbReference type="ARBA" id="ARBA00022475"/>
    </source>
</evidence>
<feature type="transmembrane region" description="Helical" evidence="6">
    <location>
        <begin position="33"/>
        <end position="52"/>
    </location>
</feature>
<dbReference type="EMBL" id="UOEU01000566">
    <property type="protein sequence ID" value="VAW35028.1"/>
    <property type="molecule type" value="Genomic_DNA"/>
</dbReference>
<dbReference type="GO" id="GO:0005886">
    <property type="term" value="C:plasma membrane"/>
    <property type="evidence" value="ECO:0007669"/>
    <property type="project" value="InterPro"/>
</dbReference>
<protein>
    <submittedName>
        <fullName evidence="7">Prolipoprotein diacylglyceryl transferase</fullName>
    </submittedName>
</protein>
<dbReference type="Pfam" id="PF01790">
    <property type="entry name" value="LGT"/>
    <property type="match status" value="1"/>
</dbReference>
<feature type="transmembrane region" description="Helical" evidence="6">
    <location>
        <begin position="202"/>
        <end position="220"/>
    </location>
</feature>
<dbReference type="HAMAP" id="MF_01147">
    <property type="entry name" value="Lgt"/>
    <property type="match status" value="1"/>
</dbReference>
<keyword evidence="5 6" id="KW-0472">Membrane</keyword>
<organism evidence="7">
    <name type="scientific">hydrothermal vent metagenome</name>
    <dbReference type="NCBI Taxonomy" id="652676"/>
    <lineage>
        <taxon>unclassified sequences</taxon>
        <taxon>metagenomes</taxon>
        <taxon>ecological metagenomes</taxon>
    </lineage>
</organism>
<evidence type="ECO:0000256" key="6">
    <source>
        <dbReference type="SAM" id="Phobius"/>
    </source>
</evidence>
<name>A0A3B0UVB7_9ZZZZ</name>
<reference evidence="7" key="1">
    <citation type="submission" date="2018-06" db="EMBL/GenBank/DDBJ databases">
        <authorList>
            <person name="Zhirakovskaya E."/>
        </authorList>
    </citation>
    <scope>NUCLEOTIDE SEQUENCE</scope>
</reference>
<gene>
    <name evidence="7" type="ORF">MNBD_CHLOROFLEXI01-3189</name>
</gene>
<keyword evidence="2 7" id="KW-0808">Transferase</keyword>
<proteinExistence type="inferred from homology"/>
<dbReference type="GO" id="GO:0008961">
    <property type="term" value="F:phosphatidylglycerol-prolipoprotein diacylglyceryl transferase activity"/>
    <property type="evidence" value="ECO:0007669"/>
    <property type="project" value="InterPro"/>
</dbReference>
<evidence type="ECO:0000256" key="4">
    <source>
        <dbReference type="ARBA" id="ARBA00022989"/>
    </source>
</evidence>
<sequence>MFDGIIIDRIAFEIPIPQFLQNWLPSLGTSLPIFWYGIVIVIGIALGAWVAARELQKRELGIKAIDEFYNGLILVVFSGYIFARLTYVILDVIDGGIYNSLGEVLNFRAGGVNILGGFVGAVAIASFYVAWRRLKFWHYADVAGLALLLAQAIGRWGNFINQELYGQPTTASWGILIEPQFRMAQYSDLSVYPADTTRFHPTFLYESIALFVGFLLLMWLNGRFRDKWEPGTLFAIFLIWWGGNRTWIEFFRPDQTTIGNSFITYSMLTAFLIALAGIWLMLSKMDRLPKQVTPKRRRPVKPKPRRN</sequence>
<evidence type="ECO:0000256" key="2">
    <source>
        <dbReference type="ARBA" id="ARBA00022679"/>
    </source>
</evidence>
<dbReference type="PANTHER" id="PTHR30589:SF0">
    <property type="entry name" value="PHOSPHATIDYLGLYCEROL--PROLIPOPROTEIN DIACYLGLYCERYL TRANSFERASE"/>
    <property type="match status" value="1"/>
</dbReference>
<evidence type="ECO:0000313" key="7">
    <source>
        <dbReference type="EMBL" id="VAW35028.1"/>
    </source>
</evidence>
<feature type="transmembrane region" description="Helical" evidence="6">
    <location>
        <begin position="262"/>
        <end position="282"/>
    </location>
</feature>
<dbReference type="PANTHER" id="PTHR30589">
    <property type="entry name" value="PROLIPOPROTEIN DIACYLGLYCERYL TRANSFERASE"/>
    <property type="match status" value="1"/>
</dbReference>
<keyword evidence="4 6" id="KW-1133">Transmembrane helix</keyword>
<feature type="transmembrane region" description="Helical" evidence="6">
    <location>
        <begin position="110"/>
        <end position="129"/>
    </location>
</feature>
<dbReference type="AlphaFoldDB" id="A0A3B0UVB7"/>